<dbReference type="RefSeq" id="WP_055189912.1">
    <property type="nucleotide sequence ID" value="NZ_FPBS01000026.1"/>
</dbReference>
<organism evidence="2 3">
    <name type="scientific">Aliiroseovarius crassostreae</name>
    <dbReference type="NCBI Taxonomy" id="154981"/>
    <lineage>
        <taxon>Bacteria</taxon>
        <taxon>Pseudomonadati</taxon>
        <taxon>Pseudomonadota</taxon>
        <taxon>Alphaproteobacteria</taxon>
        <taxon>Rhodobacterales</taxon>
        <taxon>Paracoccaceae</taxon>
        <taxon>Aliiroseovarius</taxon>
    </lineage>
</organism>
<accession>A0A0P7I332</accession>
<dbReference type="EMBL" id="LKBA01000006">
    <property type="protein sequence ID" value="KPN63504.1"/>
    <property type="molecule type" value="Genomic_DNA"/>
</dbReference>
<dbReference type="Pfam" id="PF20044">
    <property type="entry name" value="DUF6446"/>
    <property type="match status" value="1"/>
</dbReference>
<dbReference type="OrthoDB" id="7819947at2"/>
<comment type="caution">
    <text evidence="2">The sequence shown here is derived from an EMBL/GenBank/DDBJ whole genome shotgun (WGS) entry which is preliminary data.</text>
</comment>
<dbReference type="STRING" id="154981.AKJ29_12730"/>
<sequence>MSGKLLGIMIIASSLIFGAVVYYTQLYAFYEPAAADTELRMTNVVTGQPETVIYDQFDGIDSDSSPLRFRGCFTTTMSLAMLTETFEVYDRATPLVAPGWFDCFDAQAIGYALEEGEAIAFLGEKNIKDGVDRVIAIFPDGRGYAWHQLNEKYDD</sequence>
<keyword evidence="1" id="KW-0812">Transmembrane</keyword>
<evidence type="ECO:0000313" key="2">
    <source>
        <dbReference type="EMBL" id="KPN63504.1"/>
    </source>
</evidence>
<reference evidence="2 3" key="1">
    <citation type="submission" date="2015-09" db="EMBL/GenBank/DDBJ databases">
        <title>Draft genome sequence of Aliiroseovarius crassostreae CV919-312TSm, the causative agent of Roseovarius Oyster Disease (formerly Juvenile Oyster Disease).</title>
        <authorList>
            <person name="Kessner L."/>
            <person name="Spinard E."/>
            <person name="Nelson D."/>
        </authorList>
    </citation>
    <scope>NUCLEOTIDE SEQUENCE [LARGE SCALE GENOMIC DNA]</scope>
    <source>
        <strain evidence="2 3">CV919-312</strain>
    </source>
</reference>
<keyword evidence="2" id="KW-0418">Kinase</keyword>
<dbReference type="Proteomes" id="UP000050471">
    <property type="component" value="Unassembled WGS sequence"/>
</dbReference>
<evidence type="ECO:0000313" key="3">
    <source>
        <dbReference type="Proteomes" id="UP000050471"/>
    </source>
</evidence>
<evidence type="ECO:0000256" key="1">
    <source>
        <dbReference type="SAM" id="Phobius"/>
    </source>
</evidence>
<proteinExistence type="predicted"/>
<dbReference type="AlphaFoldDB" id="A0A0P7I332"/>
<keyword evidence="2" id="KW-0808">Transferase</keyword>
<gene>
    <name evidence="2" type="ORF">AKJ29_12730</name>
</gene>
<dbReference type="GO" id="GO:0016301">
    <property type="term" value="F:kinase activity"/>
    <property type="evidence" value="ECO:0007669"/>
    <property type="project" value="UniProtKB-KW"/>
</dbReference>
<dbReference type="InterPro" id="IPR045616">
    <property type="entry name" value="DUF6446"/>
</dbReference>
<keyword evidence="1" id="KW-1133">Transmembrane helix</keyword>
<keyword evidence="1" id="KW-0472">Membrane</keyword>
<keyword evidence="3" id="KW-1185">Reference proteome</keyword>
<name>A0A0P7I332_9RHOB</name>
<feature type="transmembrane region" description="Helical" evidence="1">
    <location>
        <begin position="6"/>
        <end position="30"/>
    </location>
</feature>
<protein>
    <submittedName>
        <fullName evidence="2">Histidine kinase</fullName>
    </submittedName>
</protein>